<organism evidence="9 10">
    <name type="scientific">Elsinoe ampelina</name>
    <dbReference type="NCBI Taxonomy" id="302913"/>
    <lineage>
        <taxon>Eukaryota</taxon>
        <taxon>Fungi</taxon>
        <taxon>Dikarya</taxon>
        <taxon>Ascomycota</taxon>
        <taxon>Pezizomycotina</taxon>
        <taxon>Dothideomycetes</taxon>
        <taxon>Dothideomycetidae</taxon>
        <taxon>Myriangiales</taxon>
        <taxon>Elsinoaceae</taxon>
        <taxon>Elsinoe</taxon>
    </lineage>
</organism>
<feature type="transmembrane region" description="Helical" evidence="7">
    <location>
        <begin position="803"/>
        <end position="827"/>
    </location>
</feature>
<comment type="subcellular location">
    <subcellularLocation>
        <location evidence="1">Vacuole membrane</location>
        <topology evidence="1">Multi-pass membrane protein</topology>
    </subcellularLocation>
</comment>
<gene>
    <name evidence="9" type="ORF">BDZ85DRAFT_108199</name>
</gene>
<dbReference type="PROSITE" id="PS51382">
    <property type="entry name" value="SPX"/>
    <property type="match status" value="1"/>
</dbReference>
<keyword evidence="2" id="KW-0926">Vacuole</keyword>
<feature type="compositionally biased region" description="Polar residues" evidence="6">
    <location>
        <begin position="557"/>
        <end position="574"/>
    </location>
</feature>
<protein>
    <recommendedName>
        <fullName evidence="8">SPX domain-containing protein</fullName>
    </recommendedName>
</protein>
<feature type="region of interest" description="Disordered" evidence="6">
    <location>
        <begin position="678"/>
        <end position="701"/>
    </location>
</feature>
<evidence type="ECO:0000256" key="1">
    <source>
        <dbReference type="ARBA" id="ARBA00004128"/>
    </source>
</evidence>
<reference evidence="10" key="1">
    <citation type="journal article" date="2020" name="Stud. Mycol.">
        <title>101 Dothideomycetes genomes: A test case for predicting lifestyles and emergence of pathogens.</title>
        <authorList>
            <person name="Haridas S."/>
            <person name="Albert R."/>
            <person name="Binder M."/>
            <person name="Bloem J."/>
            <person name="LaButti K."/>
            <person name="Salamov A."/>
            <person name="Andreopoulos B."/>
            <person name="Baker S."/>
            <person name="Barry K."/>
            <person name="Bills G."/>
            <person name="Bluhm B."/>
            <person name="Cannon C."/>
            <person name="Castanera R."/>
            <person name="Culley D."/>
            <person name="Daum C."/>
            <person name="Ezra D."/>
            <person name="Gonzalez J."/>
            <person name="Henrissat B."/>
            <person name="Kuo A."/>
            <person name="Liang C."/>
            <person name="Lipzen A."/>
            <person name="Lutzoni F."/>
            <person name="Magnuson J."/>
            <person name="Mondo S."/>
            <person name="Nolan M."/>
            <person name="Ohm R."/>
            <person name="Pangilinan J."/>
            <person name="Park H.-J."/>
            <person name="Ramirez L."/>
            <person name="Alfaro M."/>
            <person name="Sun H."/>
            <person name="Tritt A."/>
            <person name="Yoshinaga Y."/>
            <person name="Zwiers L.-H."/>
            <person name="Turgeon B."/>
            <person name="Goodwin S."/>
            <person name="Spatafora J."/>
            <person name="Crous P."/>
            <person name="Grigoriev I."/>
        </authorList>
    </citation>
    <scope>NUCLEOTIDE SEQUENCE [LARGE SCALE GENOMIC DNA]</scope>
    <source>
        <strain evidence="10">CECT 20119</strain>
    </source>
</reference>
<dbReference type="AlphaFoldDB" id="A0A6A6GCB2"/>
<dbReference type="GO" id="GO:0006799">
    <property type="term" value="P:polyphosphate biosynthetic process"/>
    <property type="evidence" value="ECO:0007669"/>
    <property type="project" value="UniProtKB-ARBA"/>
</dbReference>
<evidence type="ECO:0000313" key="10">
    <source>
        <dbReference type="Proteomes" id="UP000799538"/>
    </source>
</evidence>
<dbReference type="PANTHER" id="PTHR46140">
    <property type="entry name" value="VACUOLAR TRANSPORTER CHAPERONE 1-RELATED"/>
    <property type="match status" value="1"/>
</dbReference>
<dbReference type="InterPro" id="IPR018966">
    <property type="entry name" value="VTC_domain"/>
</dbReference>
<feature type="transmembrane region" description="Helical" evidence="7">
    <location>
        <begin position="773"/>
        <end position="791"/>
    </location>
</feature>
<evidence type="ECO:0000256" key="6">
    <source>
        <dbReference type="SAM" id="MobiDB-lite"/>
    </source>
</evidence>
<evidence type="ECO:0000259" key="8">
    <source>
        <dbReference type="PROSITE" id="PS51382"/>
    </source>
</evidence>
<dbReference type="GO" id="GO:0000329">
    <property type="term" value="C:fungal-type vacuole membrane"/>
    <property type="evidence" value="ECO:0007669"/>
    <property type="project" value="TreeGrafter"/>
</dbReference>
<evidence type="ECO:0000256" key="2">
    <source>
        <dbReference type="ARBA" id="ARBA00022554"/>
    </source>
</evidence>
<evidence type="ECO:0000256" key="4">
    <source>
        <dbReference type="ARBA" id="ARBA00022989"/>
    </source>
</evidence>
<dbReference type="InterPro" id="IPR042267">
    <property type="entry name" value="VTC_sf"/>
</dbReference>
<name>A0A6A6GCB2_9PEZI</name>
<dbReference type="Proteomes" id="UP000799538">
    <property type="component" value="Unassembled WGS sequence"/>
</dbReference>
<dbReference type="GO" id="GO:0033254">
    <property type="term" value="C:vacuolar transporter chaperone complex"/>
    <property type="evidence" value="ECO:0007669"/>
    <property type="project" value="TreeGrafter"/>
</dbReference>
<sequence>MKYGETLNQRSIPAWQTHNIDYKDIKHFIKINTSPGKGKAVAIPGSTDTTAAEFEDKLFSILKEQDERITWFVRSKVGEIQSRLAHLKQQIARLGGQPGDLPVGRVSVKRLERYGRVESDILKVGEEIQALSRFIGVQQEAFRKLIKKYRKWTGSSELGYRFDEEIKHRRSTFTATDLKPFLDRYEELLHTIRSLYEQSQSKKQARPKTPNRTWPDRASAAAAQFANVRLVLDQGKRVDFDHLIATLKLGDQGKNAVYWVHPENIVELQVLLSQYTRSFNACCRQPSVSSAPSGQNSPSLTQSSFLLADTFDIIADEPKRFLTQLGSETVSEVEVQRDAPIQKAALHARCNTKDDVALLAWKKDDQSGATQLDSCAVKRKFTESLVDRKGRLPSQKAAIQHFPFGGSAATSSDSVEHLQQWLKSHPDVRPITTVSSQRARFFNVSTNTTGVLLAALDHNIQFQSGAASETDGNATATFPHGVLRVRQEGSQAIDLSEILNSSHLVERVPGFSLEHHAIWQATQLSDVSPPLWLPLLSQDLRKVPQPKPSSLHKASQEFGSQSTTPQMSTATSSEAGMPPLEQRPTLKARQSREKARTSPVFEGPHRAITRSRQNSYAPVKGSKLINQRYYSEYDDPDATDDDDAYVIYLDPNEKTIFDRIWVNVKSIFDNRRNKNPETKPLLYSPDLSSQASGEGEDYESSDDEEILNYRISRIYGPSSGVGLGLDTETATQRALASVPRFSGTCFAASVSILLVAFVLAATGRKKLSREVDAGVLFAVAVSLCFAIVGTVSLYRSGEHLRGWVWAAAGVMLCTVAVGSGGLVAWTVT</sequence>
<keyword evidence="4 7" id="KW-1133">Transmembrane helix</keyword>
<evidence type="ECO:0000313" key="9">
    <source>
        <dbReference type="EMBL" id="KAF2223356.1"/>
    </source>
</evidence>
<dbReference type="InterPro" id="IPR051572">
    <property type="entry name" value="VTC_Complex_Subunit"/>
</dbReference>
<keyword evidence="10" id="KW-1185">Reference proteome</keyword>
<feature type="domain" description="SPX" evidence="8">
    <location>
        <begin position="1"/>
        <end position="163"/>
    </location>
</feature>
<dbReference type="OrthoDB" id="5588846at2759"/>
<proteinExistence type="predicted"/>
<evidence type="ECO:0000256" key="5">
    <source>
        <dbReference type="ARBA" id="ARBA00023136"/>
    </source>
</evidence>
<accession>A0A6A6GCB2</accession>
<dbReference type="GO" id="GO:0042144">
    <property type="term" value="P:vacuole fusion, non-autophagic"/>
    <property type="evidence" value="ECO:0007669"/>
    <property type="project" value="TreeGrafter"/>
</dbReference>
<feature type="region of interest" description="Disordered" evidence="6">
    <location>
        <begin position="543"/>
        <end position="601"/>
    </location>
</feature>
<dbReference type="GO" id="GO:0016237">
    <property type="term" value="P:microautophagy"/>
    <property type="evidence" value="ECO:0007669"/>
    <property type="project" value="TreeGrafter"/>
</dbReference>
<feature type="transmembrane region" description="Helical" evidence="7">
    <location>
        <begin position="741"/>
        <end position="761"/>
    </location>
</feature>
<keyword evidence="5 7" id="KW-0472">Membrane</keyword>
<dbReference type="InterPro" id="IPR004331">
    <property type="entry name" value="SPX_dom"/>
</dbReference>
<dbReference type="EMBL" id="ML992506">
    <property type="protein sequence ID" value="KAF2223356.1"/>
    <property type="molecule type" value="Genomic_DNA"/>
</dbReference>
<dbReference type="GO" id="GO:0007034">
    <property type="term" value="P:vacuolar transport"/>
    <property type="evidence" value="ECO:0007669"/>
    <property type="project" value="TreeGrafter"/>
</dbReference>
<dbReference type="CDD" id="cd14474">
    <property type="entry name" value="SPX_YDR089W"/>
    <property type="match status" value="1"/>
</dbReference>
<evidence type="ECO:0000256" key="7">
    <source>
        <dbReference type="SAM" id="Phobius"/>
    </source>
</evidence>
<evidence type="ECO:0000256" key="3">
    <source>
        <dbReference type="ARBA" id="ARBA00022692"/>
    </source>
</evidence>
<dbReference type="PANTHER" id="PTHR46140:SF1">
    <property type="entry name" value="VACUOLAR TRANSPORTER CHAPERONE COMPLEX SUBUNIT 4-RELATED"/>
    <property type="match status" value="1"/>
</dbReference>
<dbReference type="Gene3D" id="3.20.100.30">
    <property type="entry name" value="VTC, catalytic tunnel domain"/>
    <property type="match status" value="1"/>
</dbReference>
<dbReference type="Pfam" id="PF09359">
    <property type="entry name" value="VTC"/>
    <property type="match status" value="1"/>
</dbReference>
<keyword evidence="3 7" id="KW-0812">Transmembrane</keyword>